<dbReference type="InterPro" id="IPR051179">
    <property type="entry name" value="WD_repeat_multifunction"/>
</dbReference>
<name>A0A6F8YC83_9ACTN</name>
<evidence type="ECO:0008006" key="6">
    <source>
        <dbReference type="Google" id="ProtNLM"/>
    </source>
</evidence>
<keyword evidence="5" id="KW-1185">Reference proteome</keyword>
<evidence type="ECO:0000256" key="2">
    <source>
        <dbReference type="ARBA" id="ARBA00022737"/>
    </source>
</evidence>
<dbReference type="Gene3D" id="2.130.10.10">
    <property type="entry name" value="YVTN repeat-like/Quinoprotein amine dehydrogenase"/>
    <property type="match status" value="2"/>
</dbReference>
<dbReference type="Proteomes" id="UP000503011">
    <property type="component" value="Chromosome"/>
</dbReference>
<evidence type="ECO:0000256" key="3">
    <source>
        <dbReference type="SAM" id="MobiDB-lite"/>
    </source>
</evidence>
<evidence type="ECO:0000313" key="4">
    <source>
        <dbReference type="EMBL" id="BCB83706.1"/>
    </source>
</evidence>
<reference evidence="4 5" key="2">
    <citation type="submission" date="2020-03" db="EMBL/GenBank/DDBJ databases">
        <authorList>
            <person name="Ichikawa N."/>
            <person name="Kimura A."/>
            <person name="Kitahashi Y."/>
            <person name="Uohara A."/>
        </authorList>
    </citation>
    <scope>NUCLEOTIDE SEQUENCE [LARGE SCALE GENOMIC DNA]</scope>
    <source>
        <strain evidence="4 5">NBRC 105367</strain>
    </source>
</reference>
<dbReference type="SUPFAM" id="SSF50998">
    <property type="entry name" value="Quinoprotein alcohol dehydrogenase-like"/>
    <property type="match status" value="1"/>
</dbReference>
<accession>A0A6F8YC83</accession>
<evidence type="ECO:0000313" key="5">
    <source>
        <dbReference type="Proteomes" id="UP000503011"/>
    </source>
</evidence>
<feature type="compositionally biased region" description="Basic and acidic residues" evidence="3">
    <location>
        <begin position="80"/>
        <end position="97"/>
    </location>
</feature>
<dbReference type="AlphaFoldDB" id="A0A6F8YC83"/>
<gene>
    <name evidence="4" type="ORF">Psuf_010190</name>
</gene>
<reference evidence="4 5" key="1">
    <citation type="submission" date="2020-03" db="EMBL/GenBank/DDBJ databases">
        <title>Whole genome shotgun sequence of Phytohabitans suffuscus NBRC 105367.</title>
        <authorList>
            <person name="Komaki H."/>
            <person name="Tamura T."/>
        </authorList>
    </citation>
    <scope>NUCLEOTIDE SEQUENCE [LARGE SCALE GENOMIC DNA]</scope>
    <source>
        <strain evidence="4 5">NBRC 105367</strain>
    </source>
</reference>
<sequence>MGGLSDYAGALSTALLGDDGAVMAVGDSVGDIHIWAADEPGWRRLAIHDNGVAALAIARVDTGYVLVTGGRDGTVRLVQSERKRDQASVSELKDHGPSSRNLVRVGSRRIRQIRHAPRSPDTPALTVFSEDNGRLSVMDTRSGDVLAEHALRPDSPLYDAVIVPGEPPWLVTLHRDDLLTIRPAVTPGPERQVEIPRGEWWTLEVDPAAPHTVLLTGSAGVLAFVDVFTGTEVRPKIHCHAGHFWMVTDPVRHSDVTRFVTATKAPTHEVVQWTLTDDNTVKQVGLAVDEAPDGAEWPYMIWEFVYGWHHGRRILAGAGTNSHVQVWDAEDGSAMWSGDLQGGHHKAINAVEISRIGGETYVLTGGHTCTLGLLSLATGEERHLWVGSQIWSIAADTEHNVVIGGVRGIMNIEFRQTRT</sequence>
<feature type="region of interest" description="Disordered" evidence="3">
    <location>
        <begin position="80"/>
        <end position="99"/>
    </location>
</feature>
<evidence type="ECO:0000256" key="1">
    <source>
        <dbReference type="ARBA" id="ARBA00022574"/>
    </source>
</evidence>
<keyword evidence="1" id="KW-0853">WD repeat</keyword>
<keyword evidence="2" id="KW-0677">Repeat</keyword>
<dbReference type="KEGG" id="psuu:Psuf_010190"/>
<dbReference type="InterPro" id="IPR015943">
    <property type="entry name" value="WD40/YVTN_repeat-like_dom_sf"/>
</dbReference>
<dbReference type="InterPro" id="IPR011047">
    <property type="entry name" value="Quinoprotein_ADH-like_sf"/>
</dbReference>
<organism evidence="4 5">
    <name type="scientific">Phytohabitans suffuscus</name>
    <dbReference type="NCBI Taxonomy" id="624315"/>
    <lineage>
        <taxon>Bacteria</taxon>
        <taxon>Bacillati</taxon>
        <taxon>Actinomycetota</taxon>
        <taxon>Actinomycetes</taxon>
        <taxon>Micromonosporales</taxon>
        <taxon>Micromonosporaceae</taxon>
    </lineage>
</organism>
<proteinExistence type="predicted"/>
<protein>
    <recommendedName>
        <fullName evidence="6">Anaphase-promoting complex subunit 4 WD40 domain-containing protein</fullName>
    </recommendedName>
</protein>
<dbReference type="PANTHER" id="PTHR19857">
    <property type="entry name" value="MITOCHONDRIAL DIVISION PROTEIN 1-RELATED"/>
    <property type="match status" value="1"/>
</dbReference>
<dbReference type="EMBL" id="AP022871">
    <property type="protein sequence ID" value="BCB83706.1"/>
    <property type="molecule type" value="Genomic_DNA"/>
</dbReference>